<feature type="signal peptide" evidence="2">
    <location>
        <begin position="1"/>
        <end position="27"/>
    </location>
</feature>
<dbReference type="RefSeq" id="WP_015641694.1">
    <property type="nucleotide sequence ID" value="NC_021219.1"/>
</dbReference>
<evidence type="ECO:0008006" key="5">
    <source>
        <dbReference type="Google" id="ProtNLM"/>
    </source>
</evidence>
<dbReference type="HOGENOM" id="CLU_151782_1_0_0"/>
<evidence type="ECO:0000256" key="1">
    <source>
        <dbReference type="SAM" id="Phobius"/>
    </source>
</evidence>
<evidence type="ECO:0000256" key="2">
    <source>
        <dbReference type="SAM" id="SignalP"/>
    </source>
</evidence>
<dbReference type="EMBL" id="CP005957">
    <property type="protein sequence ID" value="AGL62244.1"/>
    <property type="molecule type" value="Genomic_DNA"/>
</dbReference>
<organism evidence="3 4">
    <name type="scientific">Candidatus Saccharimonas aalborgensis</name>
    <dbReference type="NCBI Taxonomy" id="1332188"/>
    <lineage>
        <taxon>Bacteria</taxon>
        <taxon>Candidatus Saccharimonadota</taxon>
        <taxon>Candidatus Saccharimonadia</taxon>
        <taxon>Candidatus Saccharimonadales</taxon>
        <taxon>Candidatus Saccharimonadaceae</taxon>
        <taxon>Candidatus Saccharimonas</taxon>
    </lineage>
</organism>
<keyword evidence="1" id="KW-0472">Membrane</keyword>
<sequence length="125" mass="12495">MKKVVQATSIIALVVGIGLVVGSTTFAADCTSAATCIGTGANTAGGSGQNGDLGGLIKTVVNTLLYVLGAAAVLMIVIGGIRYVTSQGDPAHIKSAKDTILYSVIGLIVAILAYALVNFVVTNVK</sequence>
<dbReference type="InterPro" id="IPR043993">
    <property type="entry name" value="T4SS_pilin"/>
</dbReference>
<keyword evidence="2" id="KW-0732">Signal</keyword>
<feature type="transmembrane region" description="Helical" evidence="1">
    <location>
        <begin position="57"/>
        <end position="78"/>
    </location>
</feature>
<dbReference type="Proteomes" id="UP000013893">
    <property type="component" value="Chromosome"/>
</dbReference>
<dbReference type="AlphaFoldDB" id="R4PMX0"/>
<proteinExistence type="predicted"/>
<evidence type="ECO:0000313" key="3">
    <source>
        <dbReference type="EMBL" id="AGL62244.1"/>
    </source>
</evidence>
<accession>R4PMX0</accession>
<feature type="chain" id="PRO_5004369579" description="DUF4134 domain-containing protein" evidence="2">
    <location>
        <begin position="28"/>
        <end position="125"/>
    </location>
</feature>
<dbReference type="Pfam" id="PF18895">
    <property type="entry name" value="T4SS_pilin"/>
    <property type="match status" value="1"/>
</dbReference>
<protein>
    <recommendedName>
        <fullName evidence="5">DUF4134 domain-containing protein</fullName>
    </recommendedName>
</protein>
<dbReference type="OrthoDB" id="9793695at2"/>
<dbReference type="STRING" id="1332188.L336_0540"/>
<name>R4PMX0_9BACT</name>
<keyword evidence="1" id="KW-1133">Transmembrane helix</keyword>
<gene>
    <name evidence="3" type="ORF">L336_0540</name>
</gene>
<dbReference type="KEGG" id="saal:L336_0540"/>
<reference evidence="3 4" key="1">
    <citation type="journal article" date="2013" name="Nat. Biotechnol.">
        <title>Genome sequences of rare, uncultured bacteria obtained by differential coverage binning of multiple metagenomes.</title>
        <authorList>
            <person name="Albertsen M."/>
            <person name="Hugenholtz P."/>
            <person name="Skarshewski A."/>
            <person name="Nielsen K.L."/>
            <person name="Tyson G.W."/>
            <person name="Nielsen P.H."/>
        </authorList>
    </citation>
    <scope>NUCLEOTIDE SEQUENCE [LARGE SCALE GENOMIC DNA]</scope>
    <source>
        <strain evidence="3">TM71</strain>
    </source>
</reference>
<evidence type="ECO:0000313" key="4">
    <source>
        <dbReference type="Proteomes" id="UP000013893"/>
    </source>
</evidence>
<keyword evidence="1" id="KW-0812">Transmembrane</keyword>
<feature type="transmembrane region" description="Helical" evidence="1">
    <location>
        <begin position="99"/>
        <end position="121"/>
    </location>
</feature>
<keyword evidence="4" id="KW-1185">Reference proteome</keyword>